<protein>
    <recommendedName>
        <fullName evidence="2">histidine kinase</fullName>
        <ecNumber evidence="2">2.7.13.3</ecNumber>
    </recommendedName>
</protein>
<evidence type="ECO:0000256" key="2">
    <source>
        <dbReference type="ARBA" id="ARBA00012438"/>
    </source>
</evidence>
<dbReference type="SMART" id="SM00387">
    <property type="entry name" value="HATPase_c"/>
    <property type="match status" value="1"/>
</dbReference>
<keyword evidence="4" id="KW-0808">Transferase</keyword>
<dbReference type="EC" id="2.7.13.3" evidence="2"/>
<dbReference type="SUPFAM" id="SSF55874">
    <property type="entry name" value="ATPase domain of HSP90 chaperone/DNA topoisomerase II/histidine kinase"/>
    <property type="match status" value="2"/>
</dbReference>
<evidence type="ECO:0000256" key="3">
    <source>
        <dbReference type="ARBA" id="ARBA00022553"/>
    </source>
</evidence>
<dbReference type="PROSITE" id="PS50109">
    <property type="entry name" value="HIS_KIN"/>
    <property type="match status" value="1"/>
</dbReference>
<keyword evidence="7" id="KW-0067">ATP-binding</keyword>
<dbReference type="InterPro" id="IPR005467">
    <property type="entry name" value="His_kinase_dom"/>
</dbReference>
<evidence type="ECO:0000256" key="4">
    <source>
        <dbReference type="ARBA" id="ARBA00022679"/>
    </source>
</evidence>
<feature type="domain" description="Histidine kinase" evidence="9">
    <location>
        <begin position="624"/>
        <end position="842"/>
    </location>
</feature>
<evidence type="ECO:0000313" key="10">
    <source>
        <dbReference type="EMBL" id="QJE72356.1"/>
    </source>
</evidence>
<dbReference type="InterPro" id="IPR003594">
    <property type="entry name" value="HATPase_dom"/>
</dbReference>
<evidence type="ECO:0000256" key="5">
    <source>
        <dbReference type="ARBA" id="ARBA00022741"/>
    </source>
</evidence>
<dbReference type="GO" id="GO:0000160">
    <property type="term" value="P:phosphorelay signal transduction system"/>
    <property type="evidence" value="ECO:0007669"/>
    <property type="project" value="UniProtKB-KW"/>
</dbReference>
<dbReference type="EMBL" id="CP051775">
    <property type="protein sequence ID" value="QJE72356.1"/>
    <property type="molecule type" value="Genomic_DNA"/>
</dbReference>
<gene>
    <name evidence="10" type="ORF">HHL28_03910</name>
</gene>
<keyword evidence="6 10" id="KW-0418">Kinase</keyword>
<keyword evidence="5" id="KW-0547">Nucleotide-binding</keyword>
<organism evidence="10 11">
    <name type="scientific">Aerophototrophica crusticola</name>
    <dbReference type="NCBI Taxonomy" id="1709002"/>
    <lineage>
        <taxon>Bacteria</taxon>
        <taxon>Pseudomonadati</taxon>
        <taxon>Pseudomonadota</taxon>
        <taxon>Alphaproteobacteria</taxon>
        <taxon>Rhodospirillales</taxon>
        <taxon>Rhodospirillaceae</taxon>
        <taxon>Aerophototrophica</taxon>
    </lineage>
</organism>
<comment type="catalytic activity">
    <reaction evidence="1">
        <text>ATP + protein L-histidine = ADP + protein N-phospho-L-histidine.</text>
        <dbReference type="EC" id="2.7.13.3"/>
    </reaction>
</comment>
<evidence type="ECO:0000256" key="6">
    <source>
        <dbReference type="ARBA" id="ARBA00022777"/>
    </source>
</evidence>
<evidence type="ECO:0000256" key="7">
    <source>
        <dbReference type="ARBA" id="ARBA00022840"/>
    </source>
</evidence>
<keyword evidence="3" id="KW-0597">Phosphoprotein</keyword>
<dbReference type="InterPro" id="IPR036890">
    <property type="entry name" value="HATPase_C_sf"/>
</dbReference>
<dbReference type="Gene3D" id="3.30.565.10">
    <property type="entry name" value="Histidine kinase-like ATPase, C-terminal domain"/>
    <property type="match status" value="2"/>
</dbReference>
<dbReference type="GO" id="GO:0005524">
    <property type="term" value="F:ATP binding"/>
    <property type="evidence" value="ECO:0007669"/>
    <property type="project" value="UniProtKB-KW"/>
</dbReference>
<evidence type="ECO:0000313" key="11">
    <source>
        <dbReference type="Proteomes" id="UP000501891"/>
    </source>
</evidence>
<dbReference type="Pfam" id="PF02518">
    <property type="entry name" value="HATPase_c"/>
    <property type="match status" value="1"/>
</dbReference>
<dbReference type="Proteomes" id="UP000501891">
    <property type="component" value="Chromosome"/>
</dbReference>
<dbReference type="PANTHER" id="PTHR43065">
    <property type="entry name" value="SENSOR HISTIDINE KINASE"/>
    <property type="match status" value="1"/>
</dbReference>
<name>A0A858R5K7_9PROT</name>
<keyword evidence="11" id="KW-1185">Reference proteome</keyword>
<reference evidence="10" key="1">
    <citation type="submission" date="2020-04" db="EMBL/GenBank/DDBJ databases">
        <title>A desert anoxygenic phototrophic bacterium fixes CO2 using RubisCO under aerobic conditions.</title>
        <authorList>
            <person name="Tang K."/>
        </authorList>
    </citation>
    <scope>NUCLEOTIDE SEQUENCE [LARGE SCALE GENOMIC DNA]</scope>
    <source>
        <strain evidence="10">MIMtkB3</strain>
    </source>
</reference>
<dbReference type="InterPro" id="IPR004358">
    <property type="entry name" value="Sig_transdc_His_kin-like_C"/>
</dbReference>
<dbReference type="Pfam" id="PF13589">
    <property type="entry name" value="HATPase_c_3"/>
    <property type="match status" value="1"/>
</dbReference>
<proteinExistence type="predicted"/>
<evidence type="ECO:0000256" key="8">
    <source>
        <dbReference type="ARBA" id="ARBA00023012"/>
    </source>
</evidence>
<evidence type="ECO:0000256" key="1">
    <source>
        <dbReference type="ARBA" id="ARBA00000085"/>
    </source>
</evidence>
<accession>A0A858R5K7</accession>
<sequence length="851" mass="94133">MTPELASPQPAGEKLGFDISANVVRQLGDELVSDEVTALVELIKNSYDADASYVRVEISTDGRPDEHETYFPDAKGYIKIEDDGDGMGLADLRRGWLTISLSEKGKLKDLGVVTKRKKRTPLGEKGLGRLSTQKLGANLEIVTRKLGSEEVNHVGFSWDSFGTGTKLTEVEVRHKQPKIFKRPHGATLVISGLKNPAVWVGDDLVTLSNKLAQIVAPYEEIKPFSVTVTINNRPVDLAPLSREVRAAAVAVYSLRFSSGRIELDGRVRLAKFQANASDDVFFEKNVLSDSGRRFFDFLSHWKSKAPFVGYRYEGGRPDFLSFSYEVALASLKPSLAEDVSDSRGAKDVIVADPGPFRSEFAEYSLRNLGAGGMRDVSTLSDSTLRSLVKIHAGVKVFRDGFGVRPYGVDQNDWLKLGAAQTSGSSWYGLRPNNTLGYVLISEKHNRSLREKTDREGFIDNPYSRNFFKIHSHAVSVINQFHEWVRRGYLAFKAECLPTPVDLLDASAMTEFASAATGHLDRFSSSAAAVQAKVQPLQARVSALVEDIRQRPLLGMDPERLHALMADLETTLAQTRAALSDAASLRPQAEQLVALAQHVTPRIAMLQQRITDFSELASLGLIAEALTHEIENIADRVVSRAKGAMNKAQKAKPENVELRLYAMDVIASANALSRQVSHLSPSLRYKRDVTERFDIASFVADIKNYHDERWQASELVLHISSESENFELNANRGKLMQVFDNLIMNSEYWVRQNLATAGGTPGCIHVLYSPMMVQIWDSGTGVDPAVEDTLFEPFVTLKPRNEGRGLGLFICSQILESLGGTLVLLHRRNSFGRRYVFQMDLSGAAPEGMGKK</sequence>
<dbReference type="PANTHER" id="PTHR43065:SF10">
    <property type="entry name" value="PEROXIDE STRESS-ACTIVATED HISTIDINE KINASE MAK3"/>
    <property type="match status" value="1"/>
</dbReference>
<evidence type="ECO:0000259" key="9">
    <source>
        <dbReference type="PROSITE" id="PS50109"/>
    </source>
</evidence>
<dbReference type="AlphaFoldDB" id="A0A858R5K7"/>
<dbReference type="KEGG" id="acru:HHL28_03910"/>
<dbReference type="GO" id="GO:0004673">
    <property type="term" value="F:protein histidine kinase activity"/>
    <property type="evidence" value="ECO:0007669"/>
    <property type="project" value="UniProtKB-EC"/>
</dbReference>
<keyword evidence="8" id="KW-0902">Two-component regulatory system</keyword>
<dbReference type="PRINTS" id="PR00344">
    <property type="entry name" value="BCTRLSENSOR"/>
</dbReference>